<reference evidence="1 2" key="1">
    <citation type="journal article" date="2024" name="Plant Biotechnol. J.">
        <title>Dendrobium thyrsiflorum genome and its molecular insights into genes involved in important horticultural traits.</title>
        <authorList>
            <person name="Chen B."/>
            <person name="Wang J.Y."/>
            <person name="Zheng P.J."/>
            <person name="Li K.L."/>
            <person name="Liang Y.M."/>
            <person name="Chen X.F."/>
            <person name="Zhang C."/>
            <person name="Zhao X."/>
            <person name="He X."/>
            <person name="Zhang G.Q."/>
            <person name="Liu Z.J."/>
            <person name="Xu Q."/>
        </authorList>
    </citation>
    <scope>NUCLEOTIDE SEQUENCE [LARGE SCALE GENOMIC DNA]</scope>
    <source>
        <strain evidence="1">GZMU011</strain>
    </source>
</reference>
<proteinExistence type="predicted"/>
<dbReference type="PANTHER" id="PTHR33702">
    <property type="entry name" value="BNAA09G40010D PROTEIN"/>
    <property type="match status" value="1"/>
</dbReference>
<keyword evidence="2" id="KW-1185">Reference proteome</keyword>
<dbReference type="PANTHER" id="PTHR33702:SF25">
    <property type="entry name" value="OS05G0575200 PROTEIN"/>
    <property type="match status" value="1"/>
</dbReference>
<accession>A0ABD0U3G9</accession>
<organism evidence="1 2">
    <name type="scientific">Dendrobium thyrsiflorum</name>
    <name type="common">Pinecone-like raceme dendrobium</name>
    <name type="synonym">Orchid</name>
    <dbReference type="NCBI Taxonomy" id="117978"/>
    <lineage>
        <taxon>Eukaryota</taxon>
        <taxon>Viridiplantae</taxon>
        <taxon>Streptophyta</taxon>
        <taxon>Embryophyta</taxon>
        <taxon>Tracheophyta</taxon>
        <taxon>Spermatophyta</taxon>
        <taxon>Magnoliopsida</taxon>
        <taxon>Liliopsida</taxon>
        <taxon>Asparagales</taxon>
        <taxon>Orchidaceae</taxon>
        <taxon>Epidendroideae</taxon>
        <taxon>Malaxideae</taxon>
        <taxon>Dendrobiinae</taxon>
        <taxon>Dendrobium</taxon>
    </lineage>
</organism>
<dbReference type="Proteomes" id="UP001552299">
    <property type="component" value="Unassembled WGS sequence"/>
</dbReference>
<name>A0ABD0U3G9_DENTH</name>
<protein>
    <submittedName>
        <fullName evidence="1">Uncharacterized protein</fullName>
    </submittedName>
</protein>
<evidence type="ECO:0000313" key="1">
    <source>
        <dbReference type="EMBL" id="KAL0906425.1"/>
    </source>
</evidence>
<dbReference type="EMBL" id="JANQDX010000018">
    <property type="protein sequence ID" value="KAL0906425.1"/>
    <property type="molecule type" value="Genomic_DNA"/>
</dbReference>
<evidence type="ECO:0000313" key="2">
    <source>
        <dbReference type="Proteomes" id="UP001552299"/>
    </source>
</evidence>
<comment type="caution">
    <text evidence="1">The sequence shown here is derived from an EMBL/GenBank/DDBJ whole genome shotgun (WGS) entry which is preliminary data.</text>
</comment>
<dbReference type="AlphaFoldDB" id="A0ABD0U3G9"/>
<sequence length="188" mass="21284">MEFSSSSQVHKSLPSYWRRRTSRRVGDYGTKKKSSATIRLGGRKKRWRSWKVVVVVRPVLKLARLRVSPPAQAMKKLREAYTDAMVLLSGALAAKKGGSGACMGAVWDRRIPRGREEGLKKGDFEKRLMLHLYNSVIATSSSSSLFSHLSFILLRLLSFYEFLAFVCSGYPNEKKLIPGRVFSFPFGY</sequence>
<gene>
    <name evidence="1" type="ORF">M5K25_024920</name>
</gene>